<dbReference type="STRING" id="675635.Psed_4910"/>
<dbReference type="Pfam" id="PF04101">
    <property type="entry name" value="Glyco_tran_28_C"/>
    <property type="match status" value="1"/>
</dbReference>
<dbReference type="InterPro" id="IPR007235">
    <property type="entry name" value="Glyco_trans_28_C"/>
</dbReference>
<dbReference type="OrthoDB" id="8680283at2"/>
<dbReference type="GO" id="GO:0016758">
    <property type="term" value="F:hexosyltransferase activity"/>
    <property type="evidence" value="ECO:0007669"/>
    <property type="project" value="InterPro"/>
</dbReference>
<dbReference type="RefSeq" id="WP_013676958.1">
    <property type="nucleotide sequence ID" value="NC_015312.1"/>
</dbReference>
<dbReference type="Pfam" id="PF00561">
    <property type="entry name" value="Abhydrolase_1"/>
    <property type="match status" value="1"/>
</dbReference>
<dbReference type="InterPro" id="IPR000073">
    <property type="entry name" value="AB_hydrolase_1"/>
</dbReference>
<dbReference type="InterPro" id="IPR029058">
    <property type="entry name" value="AB_hydrolase_fold"/>
</dbReference>
<evidence type="ECO:0000256" key="1">
    <source>
        <dbReference type="ARBA" id="ARBA00022801"/>
    </source>
</evidence>
<keyword evidence="1 4" id="KW-0378">Hydrolase</keyword>
<dbReference type="Gene3D" id="3.40.50.1820">
    <property type="entry name" value="alpha/beta hydrolase"/>
    <property type="match status" value="1"/>
</dbReference>
<protein>
    <submittedName>
        <fullName evidence="4">Alpha/beta hydrolase fold protein</fullName>
    </submittedName>
</protein>
<evidence type="ECO:0000313" key="5">
    <source>
        <dbReference type="Proteomes" id="UP000007809"/>
    </source>
</evidence>
<feature type="domain" description="AB hydrolase-1" evidence="2">
    <location>
        <begin position="32"/>
        <end position="270"/>
    </location>
</feature>
<dbReference type="GO" id="GO:0016020">
    <property type="term" value="C:membrane"/>
    <property type="evidence" value="ECO:0007669"/>
    <property type="project" value="TreeGrafter"/>
</dbReference>
<name>F4CLJ9_PSEUX</name>
<dbReference type="SUPFAM" id="SSF53474">
    <property type="entry name" value="alpha/beta-Hydrolases"/>
    <property type="match status" value="1"/>
</dbReference>
<sequence>MTERVARQPDAEGQVVRDGVRIVHRTYGAGRPTVVLLPAWSIVTSRVWKAQVPYLARHFRVVTFDGRGSGDSDAPRGEAAYTDDEYVADTRAVLAATGAAPCVLVTLSRGAPWALTVALEDPDAVLGVVTIAPAVGLRPGAADRVRASWDVPPGHAEGWGAFNRHHWQRGGYDDFLAFWFGEMFSEPHSTRQIEEGIEWGRAIGPDRLADTAFAPRLGRDPAWVARLSDLRCPVLVAHGDGDRIRPHAEGAELAELTGGRLVTLPGAGHGAPARRPVAVNRLVKDFVDEVAPRPCRPPPRRGVRRRGPRALYLSSPIGLGHARRDVAIAAELRRRQPGLRIDWLAQDPVTRALVAAGERVHPASAWLLNESAHVESEAGEHDLHAFQAIRRMDEVLVANFMTFADVVADGGYDLVIGDEAWEVDHFLHENPQLKRFAFAWLTDFVGWLPMPDGGPHEAALAADANAEMVEHRARLRHVRDRSIFVGDPEDIVDATLGPGLPRIREWTEDNFDFAGWVSGFDPAELADRDALRSRLGHPRDRPLCVVAVGGSGVGGPLLARVLDAVGPARRLVPGLRFVVVTGPRIDPGSLPPTPDVEVHGYLPQLHRHLAAADVAVVQGGLTTCMELTAAGTPFLYVPLRHHFEQHFHVRARLERYGAGRCLSYAQACDPDGLAAAIAAELRRDVTHRPVEPGGAARAAALLADLL</sequence>
<gene>
    <name evidence="4" type="ordered locus">Psed_4910</name>
</gene>
<dbReference type="AlphaFoldDB" id="F4CLJ9"/>
<accession>F4CLJ9</accession>
<organism evidence="4 5">
    <name type="scientific">Pseudonocardia dioxanivorans (strain ATCC 55486 / DSM 44775 / JCM 13855 / CB1190)</name>
    <dbReference type="NCBI Taxonomy" id="675635"/>
    <lineage>
        <taxon>Bacteria</taxon>
        <taxon>Bacillati</taxon>
        <taxon>Actinomycetota</taxon>
        <taxon>Actinomycetes</taxon>
        <taxon>Pseudonocardiales</taxon>
        <taxon>Pseudonocardiaceae</taxon>
        <taxon>Pseudonocardia</taxon>
    </lineage>
</organism>
<dbReference type="PANTHER" id="PTHR43798">
    <property type="entry name" value="MONOACYLGLYCEROL LIPASE"/>
    <property type="match status" value="1"/>
</dbReference>
<dbReference type="EMBL" id="CP002593">
    <property type="protein sequence ID" value="AEA27052.1"/>
    <property type="molecule type" value="Genomic_DNA"/>
</dbReference>
<proteinExistence type="predicted"/>
<feature type="domain" description="Glycosyl transferase family 28 C-terminal" evidence="3">
    <location>
        <begin position="594"/>
        <end position="680"/>
    </location>
</feature>
<evidence type="ECO:0000313" key="4">
    <source>
        <dbReference type="EMBL" id="AEA27052.1"/>
    </source>
</evidence>
<reference evidence="4 5" key="1">
    <citation type="journal article" date="2011" name="J. Bacteriol.">
        <title>Genome sequence of the 1,4-dioxane-degrading Pseudonocardia dioxanivorans strain CB1190.</title>
        <authorList>
            <person name="Sales C.M."/>
            <person name="Mahendra S."/>
            <person name="Grostern A."/>
            <person name="Parales R.E."/>
            <person name="Goodwin L.A."/>
            <person name="Woyke T."/>
            <person name="Nolan M."/>
            <person name="Lapidus A."/>
            <person name="Chertkov O."/>
            <person name="Ovchinnikova G."/>
            <person name="Sczyrba A."/>
            <person name="Alvarez-Cohen L."/>
        </authorList>
    </citation>
    <scope>NUCLEOTIDE SEQUENCE [LARGE SCALE GENOMIC DNA]</scope>
    <source>
        <strain evidence="5">ATCC 55486 / DSM 44775 / JCM 13855 / CB1190</strain>
    </source>
</reference>
<dbReference type="eggNOG" id="COG1819">
    <property type="taxonomic scope" value="Bacteria"/>
</dbReference>
<dbReference type="eggNOG" id="COG1073">
    <property type="taxonomic scope" value="Bacteria"/>
</dbReference>
<keyword evidence="5" id="KW-1185">Reference proteome</keyword>
<dbReference type="Proteomes" id="UP000007809">
    <property type="component" value="Chromosome"/>
</dbReference>
<dbReference type="InterPro" id="IPR050266">
    <property type="entry name" value="AB_hydrolase_sf"/>
</dbReference>
<dbReference type="HOGENOM" id="CLU_023028_0_0_11"/>
<evidence type="ECO:0000259" key="3">
    <source>
        <dbReference type="Pfam" id="PF04101"/>
    </source>
</evidence>
<dbReference type="SUPFAM" id="SSF53756">
    <property type="entry name" value="UDP-Glycosyltransferase/glycogen phosphorylase"/>
    <property type="match status" value="1"/>
</dbReference>
<evidence type="ECO:0000259" key="2">
    <source>
        <dbReference type="Pfam" id="PF00561"/>
    </source>
</evidence>
<dbReference type="Gene3D" id="3.40.50.2000">
    <property type="entry name" value="Glycogen Phosphorylase B"/>
    <property type="match status" value="2"/>
</dbReference>
<dbReference type="KEGG" id="pdx:Psed_4910"/>
<dbReference type="GO" id="GO:0016787">
    <property type="term" value="F:hydrolase activity"/>
    <property type="evidence" value="ECO:0007669"/>
    <property type="project" value="UniProtKB-KW"/>
</dbReference>
<dbReference type="PANTHER" id="PTHR43798:SF31">
    <property type="entry name" value="AB HYDROLASE SUPERFAMILY PROTEIN YCLE"/>
    <property type="match status" value="1"/>
</dbReference>